<evidence type="ECO:0000313" key="1">
    <source>
        <dbReference type="EMBL" id="QFY42211.1"/>
    </source>
</evidence>
<gene>
    <name evidence="1" type="ORF">F6R98_05855</name>
</gene>
<dbReference type="RefSeq" id="WP_153248193.1">
    <property type="nucleotide sequence ID" value="NZ_CP044205.1"/>
</dbReference>
<dbReference type="EMBL" id="CP044205">
    <property type="protein sequence ID" value="QFY42211.1"/>
    <property type="molecule type" value="Genomic_DNA"/>
</dbReference>
<dbReference type="KEGG" id="mmob:F6R98_05855"/>
<dbReference type="InParanoid" id="A0A5Q0BJ32"/>
<sequence length="78" mass="8833">MQKANKMNTPKRKIMLPNGLEVEISSDDLSYGHLILLEVTIEMCVARGNNIITIDDVDEIASRVRAKGYVPWTYEPIN</sequence>
<evidence type="ECO:0000313" key="2">
    <source>
        <dbReference type="Proteomes" id="UP000325755"/>
    </source>
</evidence>
<proteinExistence type="predicted"/>
<organism evidence="1 2">
    <name type="scientific">Candidatus Methylospira mobilis</name>
    <dbReference type="NCBI Taxonomy" id="1808979"/>
    <lineage>
        <taxon>Bacteria</taxon>
        <taxon>Pseudomonadati</taxon>
        <taxon>Pseudomonadota</taxon>
        <taxon>Gammaproteobacteria</taxon>
        <taxon>Methylococcales</taxon>
        <taxon>Methylococcaceae</taxon>
        <taxon>Candidatus Methylospira</taxon>
    </lineage>
</organism>
<keyword evidence="2" id="KW-1185">Reference proteome</keyword>
<name>A0A5Q0BJ32_9GAMM</name>
<dbReference type="OrthoDB" id="9768177at2"/>
<dbReference type="AlphaFoldDB" id="A0A5Q0BJ32"/>
<accession>A0A5Q0BJ32</accession>
<dbReference type="Proteomes" id="UP000325755">
    <property type="component" value="Chromosome"/>
</dbReference>
<protein>
    <submittedName>
        <fullName evidence="1">Uncharacterized protein</fullName>
    </submittedName>
</protein>
<reference evidence="1 2" key="1">
    <citation type="submission" date="2019-09" db="EMBL/GenBank/DDBJ databases">
        <title>Ecophysiology of the spiral-shaped methanotroph Methylospira mobilis as revealed by the complete genome sequence.</title>
        <authorList>
            <person name="Oshkin I.Y."/>
            <person name="Dedysh S.N."/>
            <person name="Miroshnikov K."/>
            <person name="Danilova O.V."/>
            <person name="Hakobyan A."/>
            <person name="Liesack W."/>
        </authorList>
    </citation>
    <scope>NUCLEOTIDE SEQUENCE [LARGE SCALE GENOMIC DNA]</scope>
    <source>
        <strain evidence="1 2">Shm1</strain>
    </source>
</reference>